<evidence type="ECO:0000313" key="2">
    <source>
        <dbReference type="EMBL" id="NKZ05246.1"/>
    </source>
</evidence>
<dbReference type="EMBL" id="JAAXPI010000019">
    <property type="protein sequence ID" value="NKZ05246.1"/>
    <property type="molecule type" value="Genomic_DNA"/>
</dbReference>
<dbReference type="SUPFAM" id="SSF54427">
    <property type="entry name" value="NTF2-like"/>
    <property type="match status" value="1"/>
</dbReference>
<dbReference type="InterPro" id="IPR027843">
    <property type="entry name" value="DUF4440"/>
</dbReference>
<dbReference type="Proteomes" id="UP000579250">
    <property type="component" value="Unassembled WGS sequence"/>
</dbReference>
<comment type="caution">
    <text evidence="2">The sequence shown here is derived from an EMBL/GenBank/DDBJ whole genome shotgun (WGS) entry which is preliminary data.</text>
</comment>
<keyword evidence="3" id="KW-1185">Reference proteome</keyword>
<accession>A0A846Z4T5</accession>
<gene>
    <name evidence="2" type="ORF">HGB48_16040</name>
</gene>
<organism evidence="2 3">
    <name type="scientific">Actinomadura latina</name>
    <dbReference type="NCBI Taxonomy" id="163603"/>
    <lineage>
        <taxon>Bacteria</taxon>
        <taxon>Bacillati</taxon>
        <taxon>Actinomycetota</taxon>
        <taxon>Actinomycetes</taxon>
        <taxon>Streptosporangiales</taxon>
        <taxon>Thermomonosporaceae</taxon>
        <taxon>Actinomadura</taxon>
    </lineage>
</organism>
<dbReference type="Pfam" id="PF14534">
    <property type="entry name" value="DUF4440"/>
    <property type="match status" value="1"/>
</dbReference>
<reference evidence="2 3" key="1">
    <citation type="submission" date="2020-04" db="EMBL/GenBank/DDBJ databases">
        <title>MicrobeNet Type strains.</title>
        <authorList>
            <person name="Nicholson A.C."/>
        </authorList>
    </citation>
    <scope>NUCLEOTIDE SEQUENCE [LARGE SCALE GENOMIC DNA]</scope>
    <source>
        <strain evidence="2 3">ATCC BAA-277</strain>
    </source>
</reference>
<proteinExistence type="predicted"/>
<feature type="domain" description="DUF4440" evidence="1">
    <location>
        <begin position="15"/>
        <end position="125"/>
    </location>
</feature>
<name>A0A846Z4T5_9ACTN</name>
<dbReference type="InterPro" id="IPR032710">
    <property type="entry name" value="NTF2-like_dom_sf"/>
</dbReference>
<dbReference type="InterPro" id="IPR011944">
    <property type="entry name" value="Steroid_delta5-4_isomerase"/>
</dbReference>
<dbReference type="RefSeq" id="WP_067637510.1">
    <property type="nucleotide sequence ID" value="NZ_JAAXPI010000019.1"/>
</dbReference>
<dbReference type="NCBIfam" id="TIGR02246">
    <property type="entry name" value="SgcJ/EcaC family oxidoreductase"/>
    <property type="match status" value="1"/>
</dbReference>
<dbReference type="Gene3D" id="3.10.450.50">
    <property type="match status" value="1"/>
</dbReference>
<sequence length="160" mass="17342">MPGTTEHAKSPEAAVRTLHEELLGAWNRRDARGYAAQFAPAGAMVGFDGSQVNGSDVEDHLTPIFADHPTAAYVWKVREVRELAEGVVLLRAIVGMVPPGQTELNPAVNAVQSLVAQNASGTWRVALFQNTPAQYHGRPELAEQHTEELRQILQNSPGQS</sequence>
<protein>
    <submittedName>
        <fullName evidence="2">SgcJ/EcaC family oxidoreductase</fullName>
    </submittedName>
</protein>
<evidence type="ECO:0000313" key="3">
    <source>
        <dbReference type="Proteomes" id="UP000579250"/>
    </source>
</evidence>
<evidence type="ECO:0000259" key="1">
    <source>
        <dbReference type="Pfam" id="PF14534"/>
    </source>
</evidence>
<dbReference type="AlphaFoldDB" id="A0A846Z4T5"/>